<name>A0A2H3ERP8_ARMGA</name>
<proteinExistence type="predicted"/>
<dbReference type="InParanoid" id="A0A2H3ERP8"/>
<sequence length="321" mass="35453">MAFRTFALFSLFSWAAAVANPLVSRDFWSTVEDLRAPADSIYRDSTLFRIQPTAASANTVLNDVTAFNSEVQTALTQIPATVMSEEDADSIYRTFLDIYEDTRSAFNALNEAESYLEPFGLVPTICGLTQSIQTGLHTLVNETLAVTPEDYVSPIQTVTGPILDAIHTSKVQLLVKKEIFNKLITKVPLDVSADTVYTSIKLETPPTVCSTQAASASEEEASTFMFFEFNRIAKGDEKGIPLLCLAELNYAAVTGLAKLDYSPLFTRAQERYFEKRSRWNRENHEQSSARSTCGATCRLLLNIHLSSPNSASSNTTLRLEA</sequence>
<protein>
    <submittedName>
        <fullName evidence="2">Uncharacterized protein</fullName>
    </submittedName>
</protein>
<dbReference type="EMBL" id="KZ293644">
    <property type="protein sequence ID" value="PBL03208.1"/>
    <property type="molecule type" value="Genomic_DNA"/>
</dbReference>
<accession>A0A2H3ERP8</accession>
<feature type="signal peptide" evidence="1">
    <location>
        <begin position="1"/>
        <end position="19"/>
    </location>
</feature>
<feature type="chain" id="PRO_5013950983" evidence="1">
    <location>
        <begin position="20"/>
        <end position="321"/>
    </location>
</feature>
<evidence type="ECO:0000256" key="1">
    <source>
        <dbReference type="SAM" id="SignalP"/>
    </source>
</evidence>
<organism evidence="2 3">
    <name type="scientific">Armillaria gallica</name>
    <name type="common">Bulbous honey fungus</name>
    <name type="synonym">Armillaria bulbosa</name>
    <dbReference type="NCBI Taxonomy" id="47427"/>
    <lineage>
        <taxon>Eukaryota</taxon>
        <taxon>Fungi</taxon>
        <taxon>Dikarya</taxon>
        <taxon>Basidiomycota</taxon>
        <taxon>Agaricomycotina</taxon>
        <taxon>Agaricomycetes</taxon>
        <taxon>Agaricomycetidae</taxon>
        <taxon>Agaricales</taxon>
        <taxon>Marasmiineae</taxon>
        <taxon>Physalacriaceae</taxon>
        <taxon>Armillaria</taxon>
    </lineage>
</organism>
<evidence type="ECO:0000313" key="3">
    <source>
        <dbReference type="Proteomes" id="UP000217790"/>
    </source>
</evidence>
<gene>
    <name evidence="2" type="ORF">ARMGADRAFT_1094090</name>
</gene>
<dbReference type="AlphaFoldDB" id="A0A2H3ERP8"/>
<keyword evidence="1" id="KW-0732">Signal</keyword>
<dbReference type="Proteomes" id="UP000217790">
    <property type="component" value="Unassembled WGS sequence"/>
</dbReference>
<evidence type="ECO:0000313" key="2">
    <source>
        <dbReference type="EMBL" id="PBL03208.1"/>
    </source>
</evidence>
<reference evidence="3" key="1">
    <citation type="journal article" date="2017" name="Nat. Ecol. Evol.">
        <title>Genome expansion and lineage-specific genetic innovations in the forest pathogenic fungi Armillaria.</title>
        <authorList>
            <person name="Sipos G."/>
            <person name="Prasanna A.N."/>
            <person name="Walter M.C."/>
            <person name="O'Connor E."/>
            <person name="Balint B."/>
            <person name="Krizsan K."/>
            <person name="Kiss B."/>
            <person name="Hess J."/>
            <person name="Varga T."/>
            <person name="Slot J."/>
            <person name="Riley R."/>
            <person name="Boka B."/>
            <person name="Rigling D."/>
            <person name="Barry K."/>
            <person name="Lee J."/>
            <person name="Mihaltcheva S."/>
            <person name="LaButti K."/>
            <person name="Lipzen A."/>
            <person name="Waldron R."/>
            <person name="Moloney N.M."/>
            <person name="Sperisen C."/>
            <person name="Kredics L."/>
            <person name="Vagvoelgyi C."/>
            <person name="Patrignani A."/>
            <person name="Fitzpatrick D."/>
            <person name="Nagy I."/>
            <person name="Doyle S."/>
            <person name="Anderson J.B."/>
            <person name="Grigoriev I.V."/>
            <person name="Gueldener U."/>
            <person name="Muensterkoetter M."/>
            <person name="Nagy L.G."/>
        </authorList>
    </citation>
    <scope>NUCLEOTIDE SEQUENCE [LARGE SCALE GENOMIC DNA]</scope>
    <source>
        <strain evidence="3">Ar21-2</strain>
    </source>
</reference>
<keyword evidence="3" id="KW-1185">Reference proteome</keyword>